<reference evidence="2 3" key="1">
    <citation type="journal article" date="2018" name="Mycol. Prog.">
        <title>Coniella lustricola, a new species from submerged detritus.</title>
        <authorList>
            <person name="Raudabaugh D.B."/>
            <person name="Iturriaga T."/>
            <person name="Carver A."/>
            <person name="Mondo S."/>
            <person name="Pangilinan J."/>
            <person name="Lipzen A."/>
            <person name="He G."/>
            <person name="Amirebrahimi M."/>
            <person name="Grigoriev I.V."/>
            <person name="Miller A.N."/>
        </authorList>
    </citation>
    <scope>NUCLEOTIDE SEQUENCE [LARGE SCALE GENOMIC DNA]</scope>
    <source>
        <strain evidence="2 3">B22-T-1</strain>
    </source>
</reference>
<feature type="signal peptide" evidence="1">
    <location>
        <begin position="1"/>
        <end position="24"/>
    </location>
</feature>
<evidence type="ECO:0000313" key="3">
    <source>
        <dbReference type="Proteomes" id="UP000241462"/>
    </source>
</evidence>
<evidence type="ECO:0000313" key="2">
    <source>
        <dbReference type="EMBL" id="PSR92434.1"/>
    </source>
</evidence>
<keyword evidence="3" id="KW-1185">Reference proteome</keyword>
<proteinExistence type="predicted"/>
<dbReference type="OrthoDB" id="4509278at2759"/>
<evidence type="ECO:0000256" key="1">
    <source>
        <dbReference type="SAM" id="SignalP"/>
    </source>
</evidence>
<sequence length="171" mass="18154">MKMFIHSLPILALAALQMATRASAFPSSAAQSQQLRQRDAPQAVSLIFEAGPAAYSLNITADGQEYFTNSDLSINAILAPDYNPNAYCTFTTASGGAVAFEPSLVQRPGIDEFPINELVVGPPQPIVSVTCDGFCLGVYGECVDFQGQYTAPCCNGFCAATRCRPWNDGSA</sequence>
<keyword evidence="1" id="KW-0732">Signal</keyword>
<protein>
    <submittedName>
        <fullName evidence="2">Uncharacterized protein</fullName>
    </submittedName>
</protein>
<dbReference type="EMBL" id="KZ678406">
    <property type="protein sequence ID" value="PSR92434.1"/>
    <property type="molecule type" value="Genomic_DNA"/>
</dbReference>
<dbReference type="InParanoid" id="A0A2T3ADN5"/>
<dbReference type="AlphaFoldDB" id="A0A2T3ADN5"/>
<organism evidence="2 3">
    <name type="scientific">Coniella lustricola</name>
    <dbReference type="NCBI Taxonomy" id="2025994"/>
    <lineage>
        <taxon>Eukaryota</taxon>
        <taxon>Fungi</taxon>
        <taxon>Dikarya</taxon>
        <taxon>Ascomycota</taxon>
        <taxon>Pezizomycotina</taxon>
        <taxon>Sordariomycetes</taxon>
        <taxon>Sordariomycetidae</taxon>
        <taxon>Diaporthales</taxon>
        <taxon>Schizoparmaceae</taxon>
        <taxon>Coniella</taxon>
    </lineage>
</organism>
<name>A0A2T3ADN5_9PEZI</name>
<dbReference type="Proteomes" id="UP000241462">
    <property type="component" value="Unassembled WGS sequence"/>
</dbReference>
<feature type="chain" id="PRO_5015443804" evidence="1">
    <location>
        <begin position="25"/>
        <end position="171"/>
    </location>
</feature>
<gene>
    <name evidence="2" type="ORF">BD289DRAFT_428883</name>
</gene>
<accession>A0A2T3ADN5</accession>